<keyword evidence="1 3" id="KW-0808">Transferase</keyword>
<evidence type="ECO:0000313" key="3">
    <source>
        <dbReference type="EMBL" id="NGN69734.1"/>
    </source>
</evidence>
<proteinExistence type="predicted"/>
<dbReference type="PANTHER" id="PTHR48050:SF13">
    <property type="entry name" value="STEROL 3-BETA-GLUCOSYLTRANSFERASE UGT80A2"/>
    <property type="match status" value="1"/>
</dbReference>
<dbReference type="Proteomes" id="UP000481583">
    <property type="component" value="Unassembled WGS sequence"/>
</dbReference>
<dbReference type="GO" id="GO:0016758">
    <property type="term" value="F:hexosyltransferase activity"/>
    <property type="evidence" value="ECO:0007669"/>
    <property type="project" value="UniProtKB-ARBA"/>
</dbReference>
<organism evidence="3 4">
    <name type="scientific">Streptomyces coryli</name>
    <dbReference type="NCBI Taxonomy" id="1128680"/>
    <lineage>
        <taxon>Bacteria</taxon>
        <taxon>Bacillati</taxon>
        <taxon>Actinomycetota</taxon>
        <taxon>Actinomycetes</taxon>
        <taxon>Kitasatosporales</taxon>
        <taxon>Streptomycetaceae</taxon>
        <taxon>Streptomyces</taxon>
    </lineage>
</organism>
<reference evidence="3 4" key="1">
    <citation type="submission" date="2020-02" db="EMBL/GenBank/DDBJ databases">
        <title>Whole-genome analyses of novel actinobacteria.</title>
        <authorList>
            <person name="Sahin N."/>
        </authorList>
    </citation>
    <scope>NUCLEOTIDE SEQUENCE [LARGE SCALE GENOMIC DNA]</scope>
    <source>
        <strain evidence="3 4">A7024</strain>
    </source>
</reference>
<dbReference type="GO" id="GO:0008194">
    <property type="term" value="F:UDP-glycosyltransferase activity"/>
    <property type="evidence" value="ECO:0007669"/>
    <property type="project" value="InterPro"/>
</dbReference>
<name>A0A6G4UC31_9ACTN</name>
<dbReference type="CDD" id="cd03784">
    <property type="entry name" value="GT1_Gtf-like"/>
    <property type="match status" value="1"/>
</dbReference>
<protein>
    <submittedName>
        <fullName evidence="3">Glycosyltransferase family 1 protein</fullName>
    </submittedName>
</protein>
<dbReference type="GO" id="GO:0017000">
    <property type="term" value="P:antibiotic biosynthetic process"/>
    <property type="evidence" value="ECO:0007669"/>
    <property type="project" value="UniProtKB-ARBA"/>
</dbReference>
<sequence length="404" mass="42964">MSRFLFVVPPLAGHIHPAAAVAAELAERGHEISWAGQPAVIERLIRTKARIYPTAGPTSIDDRPRELRGVAALKFLWEDFFGPLAQAMAPGVTTAALEAGPDVMVVDQQTVAGALVAERLGVPYVTSSTTSAELSGSLVGMPKVDEWITGLLDGLRQRLGDPSARYDPRFSPRLSLVFSTEELTGAQPLAQGPVAYVGPALGPRPDVPDFPWHWIDADDSRDLALISLGTANTAVGARFLESCVQAVRARSDRLRAVVVDPGGVLGEPAADDDVLIHPAVPQLSLLEQADAVVCHAGHNTVTEALWHGVPLVVAPIRDDQPVVASQVTGAGAGVRVRFGRADAVRIGGALDAVLREPDYRATARRIRDSFRAAGGAGAAAVRLEQLAAEEEEEEEEPWWTELSL</sequence>
<dbReference type="AlphaFoldDB" id="A0A6G4UC31"/>
<evidence type="ECO:0000256" key="1">
    <source>
        <dbReference type="ARBA" id="ARBA00022679"/>
    </source>
</evidence>
<feature type="domain" description="Erythromycin biosynthesis protein CIII-like C-terminal" evidence="2">
    <location>
        <begin position="274"/>
        <end position="372"/>
    </location>
</feature>
<dbReference type="Pfam" id="PF06722">
    <property type="entry name" value="EryCIII-like_C"/>
    <property type="match status" value="1"/>
</dbReference>
<keyword evidence="4" id="KW-1185">Reference proteome</keyword>
<accession>A0A6G4UC31</accession>
<evidence type="ECO:0000313" key="4">
    <source>
        <dbReference type="Proteomes" id="UP000481583"/>
    </source>
</evidence>
<dbReference type="InterPro" id="IPR050426">
    <property type="entry name" value="Glycosyltransferase_28"/>
</dbReference>
<gene>
    <name evidence="3" type="ORF">G5C51_38335</name>
</gene>
<dbReference type="InterPro" id="IPR002213">
    <property type="entry name" value="UDP_glucos_trans"/>
</dbReference>
<dbReference type="Gene3D" id="3.40.50.2000">
    <property type="entry name" value="Glycogen Phosphorylase B"/>
    <property type="match status" value="2"/>
</dbReference>
<dbReference type="PANTHER" id="PTHR48050">
    <property type="entry name" value="STEROL 3-BETA-GLUCOSYLTRANSFERASE"/>
    <property type="match status" value="1"/>
</dbReference>
<dbReference type="EMBL" id="JAAKZV010000334">
    <property type="protein sequence ID" value="NGN69734.1"/>
    <property type="molecule type" value="Genomic_DNA"/>
</dbReference>
<dbReference type="RefSeq" id="WP_165244928.1">
    <property type="nucleotide sequence ID" value="NZ_JAAKZV010000334.1"/>
</dbReference>
<dbReference type="SUPFAM" id="SSF53756">
    <property type="entry name" value="UDP-Glycosyltransferase/glycogen phosphorylase"/>
    <property type="match status" value="1"/>
</dbReference>
<evidence type="ECO:0000259" key="2">
    <source>
        <dbReference type="Pfam" id="PF06722"/>
    </source>
</evidence>
<dbReference type="InterPro" id="IPR010610">
    <property type="entry name" value="EryCIII-like_C"/>
</dbReference>
<comment type="caution">
    <text evidence="3">The sequence shown here is derived from an EMBL/GenBank/DDBJ whole genome shotgun (WGS) entry which is preliminary data.</text>
</comment>